<reference evidence="2" key="1">
    <citation type="journal article" date="2017" name="Gigascience">
        <title>The genome draft of coconut (Cocos nucifera).</title>
        <authorList>
            <person name="Xiao Y."/>
            <person name="Xu P."/>
            <person name="Fan H."/>
            <person name="Baudouin L."/>
            <person name="Xia W."/>
            <person name="Bocs S."/>
            <person name="Xu J."/>
            <person name="Li Q."/>
            <person name="Guo A."/>
            <person name="Zhou L."/>
            <person name="Li J."/>
            <person name="Wu Y."/>
            <person name="Ma Z."/>
            <person name="Armero A."/>
            <person name="Issali A.E."/>
            <person name="Liu N."/>
            <person name="Peng M."/>
            <person name="Yang Y."/>
        </authorList>
    </citation>
    <scope>NUCLEOTIDE SEQUENCE</scope>
    <source>
        <tissue evidence="2">Spear leaf of Hainan Tall coconut</tissue>
    </source>
</reference>
<accession>A0A8K0IBV5</accession>
<protein>
    <submittedName>
        <fullName evidence="2">Uncharacterized protein</fullName>
    </submittedName>
</protein>
<sequence>MVTSMGRQARRSKRYRRLPDPNLRPPPPMPPRRPANLPTANPPNPNLLPTPPRPPPSPPLPRPPSPPPSPPTAGGEDTSRSLSVWLRSPFFSPGSAASPEASGFAGPSSGRLDDRPRSRLKVFRRRRRKAGLAPAAATAGAGLRDGLLAAVAHCVARSLNFCNVAIKSLLFTLGFGFRSGGG</sequence>
<feature type="compositionally biased region" description="Pro residues" evidence="1">
    <location>
        <begin position="40"/>
        <end position="71"/>
    </location>
</feature>
<name>A0A8K0IBV5_COCNU</name>
<keyword evidence="3" id="KW-1185">Reference proteome</keyword>
<comment type="caution">
    <text evidence="2">The sequence shown here is derived from an EMBL/GenBank/DDBJ whole genome shotgun (WGS) entry which is preliminary data.</text>
</comment>
<feature type="compositionally biased region" description="Pro residues" evidence="1">
    <location>
        <begin position="22"/>
        <end position="33"/>
    </location>
</feature>
<dbReference type="EMBL" id="CM017877">
    <property type="protein sequence ID" value="KAG1347090.1"/>
    <property type="molecule type" value="Genomic_DNA"/>
</dbReference>
<dbReference type="Proteomes" id="UP000797356">
    <property type="component" value="Chromosome 6"/>
</dbReference>
<feature type="region of interest" description="Disordered" evidence="1">
    <location>
        <begin position="1"/>
        <end position="117"/>
    </location>
</feature>
<dbReference type="AlphaFoldDB" id="A0A8K0IBV5"/>
<evidence type="ECO:0000313" key="3">
    <source>
        <dbReference type="Proteomes" id="UP000797356"/>
    </source>
</evidence>
<proteinExistence type="predicted"/>
<evidence type="ECO:0000256" key="1">
    <source>
        <dbReference type="SAM" id="MobiDB-lite"/>
    </source>
</evidence>
<organism evidence="2 3">
    <name type="scientific">Cocos nucifera</name>
    <name type="common">Coconut palm</name>
    <dbReference type="NCBI Taxonomy" id="13894"/>
    <lineage>
        <taxon>Eukaryota</taxon>
        <taxon>Viridiplantae</taxon>
        <taxon>Streptophyta</taxon>
        <taxon>Embryophyta</taxon>
        <taxon>Tracheophyta</taxon>
        <taxon>Spermatophyta</taxon>
        <taxon>Magnoliopsida</taxon>
        <taxon>Liliopsida</taxon>
        <taxon>Arecaceae</taxon>
        <taxon>Arecoideae</taxon>
        <taxon>Cocoseae</taxon>
        <taxon>Attaleinae</taxon>
        <taxon>Cocos</taxon>
    </lineage>
</organism>
<reference evidence="2" key="2">
    <citation type="submission" date="2019-07" db="EMBL/GenBank/DDBJ databases">
        <authorList>
            <person name="Yang Y."/>
            <person name="Bocs S."/>
            <person name="Baudouin L."/>
        </authorList>
    </citation>
    <scope>NUCLEOTIDE SEQUENCE</scope>
    <source>
        <tissue evidence="2">Spear leaf of Hainan Tall coconut</tissue>
    </source>
</reference>
<feature type="compositionally biased region" description="Low complexity" evidence="1">
    <location>
        <begin position="88"/>
        <end position="110"/>
    </location>
</feature>
<evidence type="ECO:0000313" key="2">
    <source>
        <dbReference type="EMBL" id="KAG1347090.1"/>
    </source>
</evidence>
<gene>
    <name evidence="2" type="ORF">COCNU_06G009190</name>
</gene>